<name>A0AAX1UMC8_CERSP</name>
<dbReference type="SUPFAM" id="SSF48452">
    <property type="entry name" value="TPR-like"/>
    <property type="match status" value="1"/>
</dbReference>
<reference evidence="3 4" key="1">
    <citation type="submission" date="2018-08" db="EMBL/GenBank/DDBJ databases">
        <title>Draft genome sequence of Rhodobacter sphaeroides FY.</title>
        <authorList>
            <person name="Rayyan A."/>
            <person name="Meyer T.E."/>
            <person name="Kyndt J.A."/>
        </authorList>
    </citation>
    <scope>NUCLEOTIDE SEQUENCE [LARGE SCALE GENOMIC DNA]</scope>
    <source>
        <strain evidence="3 4">FY</strain>
    </source>
</reference>
<evidence type="ECO:0000313" key="3">
    <source>
        <dbReference type="EMBL" id="RHZ95755.1"/>
    </source>
</evidence>
<feature type="chain" id="PRO_5043320580" description="Tetratricopeptide repeat protein" evidence="2">
    <location>
        <begin position="25"/>
        <end position="469"/>
    </location>
</feature>
<dbReference type="Proteomes" id="UP000266305">
    <property type="component" value="Unassembled WGS sequence"/>
</dbReference>
<evidence type="ECO:0000256" key="2">
    <source>
        <dbReference type="SAM" id="SignalP"/>
    </source>
</evidence>
<accession>A0AAX1UMC8</accession>
<dbReference type="RefSeq" id="WP_118999946.1">
    <property type="nucleotide sequence ID" value="NZ_QWGP01000007.1"/>
</dbReference>
<evidence type="ECO:0000313" key="4">
    <source>
        <dbReference type="Proteomes" id="UP000266305"/>
    </source>
</evidence>
<dbReference type="AlphaFoldDB" id="A0AAX1UMC8"/>
<evidence type="ECO:0008006" key="5">
    <source>
        <dbReference type="Google" id="ProtNLM"/>
    </source>
</evidence>
<comment type="caution">
    <text evidence="3">The sequence shown here is derived from an EMBL/GenBank/DDBJ whole genome shotgun (WGS) entry which is preliminary data.</text>
</comment>
<gene>
    <name evidence="3" type="ORF">D1114_09160</name>
</gene>
<feature type="compositionally biased region" description="Low complexity" evidence="1">
    <location>
        <begin position="243"/>
        <end position="263"/>
    </location>
</feature>
<dbReference type="EMBL" id="QWGP01000007">
    <property type="protein sequence ID" value="RHZ95755.1"/>
    <property type="molecule type" value="Genomic_DNA"/>
</dbReference>
<evidence type="ECO:0000256" key="1">
    <source>
        <dbReference type="SAM" id="MobiDB-lite"/>
    </source>
</evidence>
<feature type="signal peptide" evidence="2">
    <location>
        <begin position="1"/>
        <end position="24"/>
    </location>
</feature>
<feature type="region of interest" description="Disordered" evidence="1">
    <location>
        <begin position="239"/>
        <end position="263"/>
    </location>
</feature>
<sequence length="469" mass="49762">MRSDLRRLSGLTLSLILAGGLALAQGSAPTPQDLEALNYYVSNGDSRAADAELRRLRAQFPDWDVPSDLTTLGQQRSPAAEIDRIYRQIAAGDLTEARQAMDETSRNFPGWTPPPEMERLLATAEAQAAFDAAASAGNAGAAIEIARRTPAILRCDRVNNAWRLAELQAAAGQKPAALQSYRGVIASCSGMSEVTATLEKAEAVASDAELVELFRLANAQLPGSGPALKALETRLRAGRGDTAPEASAPAAAATGGAKRTPGRTAVAEADLPAAGRPRTAGVARSGGGAGLSAVRAAAQRGDWRSCTGLTSGATSADMLYERAWCVYNLDRPLEALAAFEPAASGRLGAQVARDARFGKTLALLALNMTEEAARLAAATDLTIQQRREVEAIILDQRGVRAYQLKEYRRAIAFLTAYEDLTGGLRRDLAIMRGYAYLNLGKRTEAKRIFTELNNQLATPETRAGLNASR</sequence>
<keyword evidence="2" id="KW-0732">Signal</keyword>
<proteinExistence type="predicted"/>
<organism evidence="3 4">
    <name type="scientific">Cereibacter sphaeroides</name>
    <name type="common">Rhodobacter sphaeroides</name>
    <dbReference type="NCBI Taxonomy" id="1063"/>
    <lineage>
        <taxon>Bacteria</taxon>
        <taxon>Pseudomonadati</taxon>
        <taxon>Pseudomonadota</taxon>
        <taxon>Alphaproteobacteria</taxon>
        <taxon>Rhodobacterales</taxon>
        <taxon>Paracoccaceae</taxon>
        <taxon>Cereibacter</taxon>
    </lineage>
</organism>
<protein>
    <recommendedName>
        <fullName evidence="5">Tetratricopeptide repeat protein</fullName>
    </recommendedName>
</protein>
<dbReference type="InterPro" id="IPR011990">
    <property type="entry name" value="TPR-like_helical_dom_sf"/>
</dbReference>